<reference evidence="2 3" key="1">
    <citation type="submission" date="2019-08" db="EMBL/GenBank/DDBJ databases">
        <title>Draft genome sequences of two oriental melons (Cucumis melo L. var makuwa).</title>
        <authorList>
            <person name="Kwon S.-Y."/>
        </authorList>
    </citation>
    <scope>NUCLEOTIDE SEQUENCE [LARGE SCALE GENOMIC DNA]</scope>
    <source>
        <strain evidence="3">cv. SW 3</strain>
        <tissue evidence="2">Leaf</tissue>
    </source>
</reference>
<dbReference type="AlphaFoldDB" id="A0A5A7V464"/>
<name>A0A5A7V464_CUCMM</name>
<sequence length="99" mass="11401">MGGLRRNNSRSKTYNSRWRDYPNLRWCPQDPKPTNTSTSSSSSRGTHLEEIISKLALSSNGFKIDFEKNLAKPAPPRKEFKNDEEILKVFKKVEVNFPS</sequence>
<comment type="caution">
    <text evidence="2">The sequence shown here is derived from an EMBL/GenBank/DDBJ whole genome shotgun (WGS) entry which is preliminary data.</text>
</comment>
<dbReference type="EMBL" id="SSTE01004728">
    <property type="protein sequence ID" value="KAA0062094.1"/>
    <property type="molecule type" value="Genomic_DNA"/>
</dbReference>
<feature type="region of interest" description="Disordered" evidence="1">
    <location>
        <begin position="24"/>
        <end position="46"/>
    </location>
</feature>
<accession>A0A5A7V464</accession>
<dbReference type="Proteomes" id="UP000321393">
    <property type="component" value="Unassembled WGS sequence"/>
</dbReference>
<protein>
    <submittedName>
        <fullName evidence="2">Retrotransposon gag protein</fullName>
    </submittedName>
</protein>
<evidence type="ECO:0000256" key="1">
    <source>
        <dbReference type="SAM" id="MobiDB-lite"/>
    </source>
</evidence>
<proteinExistence type="predicted"/>
<evidence type="ECO:0000313" key="3">
    <source>
        <dbReference type="Proteomes" id="UP000321393"/>
    </source>
</evidence>
<gene>
    <name evidence="2" type="ORF">E6C27_scaffold89G004430</name>
</gene>
<organism evidence="2 3">
    <name type="scientific">Cucumis melo var. makuwa</name>
    <name type="common">Oriental melon</name>
    <dbReference type="NCBI Taxonomy" id="1194695"/>
    <lineage>
        <taxon>Eukaryota</taxon>
        <taxon>Viridiplantae</taxon>
        <taxon>Streptophyta</taxon>
        <taxon>Embryophyta</taxon>
        <taxon>Tracheophyta</taxon>
        <taxon>Spermatophyta</taxon>
        <taxon>Magnoliopsida</taxon>
        <taxon>eudicotyledons</taxon>
        <taxon>Gunneridae</taxon>
        <taxon>Pentapetalae</taxon>
        <taxon>rosids</taxon>
        <taxon>fabids</taxon>
        <taxon>Cucurbitales</taxon>
        <taxon>Cucurbitaceae</taxon>
        <taxon>Benincaseae</taxon>
        <taxon>Cucumis</taxon>
    </lineage>
</organism>
<evidence type="ECO:0000313" key="2">
    <source>
        <dbReference type="EMBL" id="KAA0062094.1"/>
    </source>
</evidence>